<dbReference type="GO" id="GO:0004519">
    <property type="term" value="F:endonuclease activity"/>
    <property type="evidence" value="ECO:0007669"/>
    <property type="project" value="UniProtKB-KW"/>
</dbReference>
<name>A0A2Z4MCX5_BREBE</name>
<dbReference type="RefSeq" id="WP_048031160.1">
    <property type="nucleotide sequence ID" value="NZ_CP030117.1"/>
</dbReference>
<evidence type="ECO:0000313" key="2">
    <source>
        <dbReference type="EMBL" id="AWX54279.1"/>
    </source>
</evidence>
<protein>
    <submittedName>
        <fullName evidence="2">HNH endonuclease</fullName>
    </submittedName>
</protein>
<dbReference type="EMBL" id="CP030117">
    <property type="protein sequence ID" value="AWX54279.1"/>
    <property type="molecule type" value="Genomic_DNA"/>
</dbReference>
<evidence type="ECO:0000313" key="3">
    <source>
        <dbReference type="Proteomes" id="UP000036061"/>
    </source>
</evidence>
<accession>A0A2Z4MCX5</accession>
<dbReference type="AlphaFoldDB" id="A0A2Z4MCX5"/>
<keyword evidence="2" id="KW-0378">Hydrolase</keyword>
<keyword evidence="2" id="KW-0255">Endonuclease</keyword>
<keyword evidence="2" id="KW-0540">Nuclease</keyword>
<feature type="signal peptide" evidence="1">
    <location>
        <begin position="1"/>
        <end position="29"/>
    </location>
</feature>
<dbReference type="CDD" id="cd00085">
    <property type="entry name" value="HNHc"/>
    <property type="match status" value="1"/>
</dbReference>
<dbReference type="InterPro" id="IPR003615">
    <property type="entry name" value="HNH_nuc"/>
</dbReference>
<evidence type="ECO:0000256" key="1">
    <source>
        <dbReference type="SAM" id="SignalP"/>
    </source>
</evidence>
<sequence>MKKFKRVLVPFVVFSLLVAPVSVLTPASAESIQEIAETEEVVDFENLPIQLAEGVTLEELAKAINEPRILESKNVTIIENSSADEVIGKRQMVYSPNAAPVEKEDDSNFDFGAFSYNGADKVAKVAESDTDEAEPRSWRPSIDGVFFDHQMTSDWAGGDVYSTVKVIAVVGRVASVDATHTIIRSAKEDGKYNVEKNGSLYFNPPYENLSTHRVRVNAETYWWSGKLEGVVRYLGGGSSPIAPLREVEKILTNNKGEIYPDYVDPQSNIKLIKPDADMVPQKRERDSGYRKDFERRYVGYFGQPQYFAWDDVEIHHMIPLEYYGRNHFDNLIPLLKKDRKNDYILPHREVTEWWESYRKN</sequence>
<keyword evidence="1" id="KW-0732">Signal</keyword>
<gene>
    <name evidence="2" type="ORF">AB432_004150</name>
</gene>
<feature type="chain" id="PRO_5016413764" evidence="1">
    <location>
        <begin position="30"/>
        <end position="360"/>
    </location>
</feature>
<proteinExistence type="predicted"/>
<dbReference type="Proteomes" id="UP000036061">
    <property type="component" value="Chromosome"/>
</dbReference>
<reference evidence="2 3" key="1">
    <citation type="journal article" date="2015" name="Genome Announc.">
        <title>Draft Genome Sequence of Brevibacillus brevis DZQ7, a Plant Growth-Promoting Rhizobacterium with Broad-Spectrum Antimicrobial Activity.</title>
        <authorList>
            <person name="Hou Q."/>
            <person name="Wang C."/>
            <person name="Hou X."/>
            <person name="Xia Z."/>
            <person name="Ye J."/>
            <person name="Liu K."/>
            <person name="Liu H."/>
            <person name="Wang J."/>
            <person name="Guo H."/>
            <person name="Yu X."/>
            <person name="Yang Y."/>
            <person name="Du B."/>
            <person name="Ding Y."/>
        </authorList>
    </citation>
    <scope>NUCLEOTIDE SEQUENCE [LARGE SCALE GENOMIC DNA]</scope>
    <source>
        <strain evidence="2 3">DZQ7</strain>
    </source>
</reference>
<organism evidence="2 3">
    <name type="scientific">Brevibacillus brevis</name>
    <name type="common">Bacillus brevis</name>
    <dbReference type="NCBI Taxonomy" id="1393"/>
    <lineage>
        <taxon>Bacteria</taxon>
        <taxon>Bacillati</taxon>
        <taxon>Bacillota</taxon>
        <taxon>Bacilli</taxon>
        <taxon>Bacillales</taxon>
        <taxon>Paenibacillaceae</taxon>
        <taxon>Brevibacillus</taxon>
    </lineage>
</organism>